<evidence type="ECO:0000256" key="1">
    <source>
        <dbReference type="ARBA" id="ARBA00022741"/>
    </source>
</evidence>
<dbReference type="PANTHER" id="PTHR12169:SF6">
    <property type="entry name" value="AFG1-LIKE ATPASE"/>
    <property type="match status" value="1"/>
</dbReference>
<name>A0AB39VRV6_9GAMM</name>
<dbReference type="GO" id="GO:0051301">
    <property type="term" value="P:cell division"/>
    <property type="evidence" value="ECO:0007669"/>
    <property type="project" value="UniProtKB-KW"/>
</dbReference>
<organism evidence="3">
    <name type="scientific">Rouxiella sp. WC2420</name>
    <dbReference type="NCBI Taxonomy" id="3234145"/>
    <lineage>
        <taxon>Bacteria</taxon>
        <taxon>Pseudomonadati</taxon>
        <taxon>Pseudomonadota</taxon>
        <taxon>Gammaproteobacteria</taxon>
        <taxon>Enterobacterales</taxon>
        <taxon>Yersiniaceae</taxon>
        <taxon>Rouxiella</taxon>
    </lineage>
</organism>
<dbReference type="SUPFAM" id="SSF52540">
    <property type="entry name" value="P-loop containing nucleoside triphosphate hydrolases"/>
    <property type="match status" value="1"/>
</dbReference>
<dbReference type="GO" id="GO:0005737">
    <property type="term" value="C:cytoplasm"/>
    <property type="evidence" value="ECO:0007669"/>
    <property type="project" value="TreeGrafter"/>
</dbReference>
<dbReference type="Pfam" id="PF03969">
    <property type="entry name" value="AFG1_ATPase"/>
    <property type="match status" value="1"/>
</dbReference>
<sequence length="353" mass="39986">MKSADTGVDFQRRMDEKATENQFVLDEHQRHVIARLDNLMKSGLTVKKSLLKKSKPLGGGVYIWGKVGRGKSFIVDSFFSAAPIKKKRRVHFHDFLRDLHRGMNNPQSADNSIDAVLGAQLGDCQLVCFDELHLHDIGDAMLMKSLLELIVKRGIVLVATSNYPPEQLLSNPLYHARFEPSIKLIRQYLEVVALDGSLDYRSLGTNHLTPFCEGAYLFPGTPAQRLEYQLPAALPTKISIAVGNRRLSLLSPAENFLHFSFEDLCEGPTAVIDYLTLCAEYRRWIIQDVPAMAEVSPATQQRFINVIDVLYDQQCQLFIISPFTLDQMTQGAEQEDIQRTRSRLQQLIFHVLQ</sequence>
<dbReference type="GO" id="GO:0032153">
    <property type="term" value="C:cell division site"/>
    <property type="evidence" value="ECO:0007669"/>
    <property type="project" value="TreeGrafter"/>
</dbReference>
<keyword evidence="3" id="KW-0131">Cell cycle</keyword>
<dbReference type="NCBIfam" id="NF040713">
    <property type="entry name" value="ZapE"/>
    <property type="match status" value="1"/>
</dbReference>
<accession>A0AB39VRV6</accession>
<dbReference type="GO" id="GO:0005524">
    <property type="term" value="F:ATP binding"/>
    <property type="evidence" value="ECO:0007669"/>
    <property type="project" value="UniProtKB-KW"/>
</dbReference>
<reference evidence="3" key="1">
    <citation type="submission" date="2024-07" db="EMBL/GenBank/DDBJ databases">
        <authorList>
            <person name="Biller S.J."/>
        </authorList>
    </citation>
    <scope>NUCLEOTIDE SEQUENCE</scope>
    <source>
        <strain evidence="3">WC2420</strain>
    </source>
</reference>
<gene>
    <name evidence="3" type="primary">zapE</name>
    <name evidence="3" type="ORF">AB3G37_22465</name>
</gene>
<evidence type="ECO:0000256" key="2">
    <source>
        <dbReference type="ARBA" id="ARBA00022840"/>
    </source>
</evidence>
<dbReference type="EMBL" id="CP165628">
    <property type="protein sequence ID" value="XDU72233.1"/>
    <property type="molecule type" value="Genomic_DNA"/>
</dbReference>
<proteinExistence type="predicted"/>
<dbReference type="PANTHER" id="PTHR12169">
    <property type="entry name" value="ATPASE N2B"/>
    <property type="match status" value="1"/>
</dbReference>
<dbReference type="InterPro" id="IPR005654">
    <property type="entry name" value="ATPase_AFG1-like"/>
</dbReference>
<dbReference type="Gene3D" id="3.40.50.300">
    <property type="entry name" value="P-loop containing nucleotide triphosphate hydrolases"/>
    <property type="match status" value="1"/>
</dbReference>
<dbReference type="AlphaFoldDB" id="A0AB39VRV6"/>
<keyword evidence="1" id="KW-0547">Nucleotide-binding</keyword>
<dbReference type="GO" id="GO:0016887">
    <property type="term" value="F:ATP hydrolysis activity"/>
    <property type="evidence" value="ECO:0007669"/>
    <property type="project" value="InterPro"/>
</dbReference>
<dbReference type="RefSeq" id="WP_369789131.1">
    <property type="nucleotide sequence ID" value="NZ_CP165628.1"/>
</dbReference>
<evidence type="ECO:0000313" key="3">
    <source>
        <dbReference type="EMBL" id="XDU72233.1"/>
    </source>
</evidence>
<protein>
    <submittedName>
        <fullName evidence="3">Cell division protein ZapE</fullName>
    </submittedName>
</protein>
<dbReference type="InterPro" id="IPR027417">
    <property type="entry name" value="P-loop_NTPase"/>
</dbReference>
<keyword evidence="3" id="KW-0132">Cell division</keyword>
<keyword evidence="2" id="KW-0067">ATP-binding</keyword>